<dbReference type="EMBL" id="HBHZ01009884">
    <property type="protein sequence ID" value="CAE0194493.1"/>
    <property type="molecule type" value="Transcribed_RNA"/>
</dbReference>
<gene>
    <name evidence="3" type="ORF">CROS1456_LOCUS7584</name>
</gene>
<dbReference type="SUPFAM" id="SSF51735">
    <property type="entry name" value="NAD(P)-binding Rossmann-fold domains"/>
    <property type="match status" value="1"/>
</dbReference>
<protein>
    <recommendedName>
        <fullName evidence="2">NAD(P)-binding domain-containing protein</fullName>
    </recommendedName>
</protein>
<organism evidence="3">
    <name type="scientific">Chloropicon roscoffensis</name>
    <dbReference type="NCBI Taxonomy" id="1461544"/>
    <lineage>
        <taxon>Eukaryota</taxon>
        <taxon>Viridiplantae</taxon>
        <taxon>Chlorophyta</taxon>
        <taxon>Chloropicophyceae</taxon>
        <taxon>Chloropicales</taxon>
        <taxon>Chloropicaceae</taxon>
        <taxon>Chloropicon</taxon>
    </lineage>
</organism>
<feature type="domain" description="NAD(P)-binding" evidence="2">
    <location>
        <begin position="82"/>
        <end position="281"/>
    </location>
</feature>
<dbReference type="CDD" id="cd05243">
    <property type="entry name" value="SDR_a5"/>
    <property type="match status" value="1"/>
</dbReference>
<feature type="compositionally biased region" description="Low complexity" evidence="1">
    <location>
        <begin position="52"/>
        <end position="66"/>
    </location>
</feature>
<evidence type="ECO:0000256" key="1">
    <source>
        <dbReference type="SAM" id="MobiDB-lite"/>
    </source>
</evidence>
<reference evidence="3" key="1">
    <citation type="submission" date="2021-01" db="EMBL/GenBank/DDBJ databases">
        <authorList>
            <person name="Corre E."/>
            <person name="Pelletier E."/>
            <person name="Niang G."/>
            <person name="Scheremetjew M."/>
            <person name="Finn R."/>
            <person name="Kale V."/>
            <person name="Holt S."/>
            <person name="Cochrane G."/>
            <person name="Meng A."/>
            <person name="Brown T."/>
            <person name="Cohen L."/>
        </authorList>
    </citation>
    <scope>NUCLEOTIDE SEQUENCE</scope>
    <source>
        <strain evidence="3">RCC1871</strain>
    </source>
</reference>
<accession>A0A7S3FS27</accession>
<dbReference type="SUPFAM" id="SSF103511">
    <property type="entry name" value="Chlorophyll a-b binding protein"/>
    <property type="match status" value="1"/>
</dbReference>
<feature type="region of interest" description="Disordered" evidence="1">
    <location>
        <begin position="1"/>
        <end position="68"/>
    </location>
</feature>
<evidence type="ECO:0000259" key="2">
    <source>
        <dbReference type="Pfam" id="PF13460"/>
    </source>
</evidence>
<dbReference type="PANTHER" id="PTHR47285:SF1">
    <property type="entry name" value="PROTEIN TIC 62, CHLOROPLASTIC"/>
    <property type="match status" value="1"/>
</dbReference>
<feature type="compositionally biased region" description="Polar residues" evidence="1">
    <location>
        <begin position="22"/>
        <end position="33"/>
    </location>
</feature>
<dbReference type="InterPro" id="IPR044719">
    <property type="entry name" value="TIC62"/>
</dbReference>
<dbReference type="PANTHER" id="PTHR47285">
    <property type="entry name" value="PROTEIN TIC 62, CHLOROPLASTIC"/>
    <property type="match status" value="1"/>
</dbReference>
<dbReference type="AlphaFoldDB" id="A0A7S3FS27"/>
<evidence type="ECO:0000313" key="3">
    <source>
        <dbReference type="EMBL" id="CAE0194493.1"/>
    </source>
</evidence>
<dbReference type="InterPro" id="IPR036291">
    <property type="entry name" value="NAD(P)-bd_dom_sf"/>
</dbReference>
<proteinExistence type="predicted"/>
<dbReference type="Pfam" id="PF13460">
    <property type="entry name" value="NAD_binding_10"/>
    <property type="match status" value="1"/>
</dbReference>
<dbReference type="InterPro" id="IPR016040">
    <property type="entry name" value="NAD(P)-bd_dom"/>
</dbReference>
<dbReference type="Gene3D" id="3.40.50.720">
    <property type="entry name" value="NAD(P)-binding Rossmann-like Domain"/>
    <property type="match status" value="1"/>
</dbReference>
<sequence length="528" mass="56064">MRLSAAKAAQRAKRSAAAVQLFGTTTRPTSSSREASRRQPLARPTARRSAIPSTTPSSSSSPSVVVESDAADPSVSSVYVAGATGRTGQRVVRELVETGMAVRAGVRSQEKFEETFKPLLQDGEKGKRLTCERASLEDASTLNRGVSGADVVVCCLGAPEDEFKLDNPKRIDGDGTIALIDAAKASGTVKHFVLVTSLGTGRFGWPASILNLFFGVLYHKRRAEDHLIRSGLEYTIVRPGGMERPGDDYYKENKMVVKPQDTQFGGQVSRTQVSWCVRECVLNRQVSANKVLEVVTAERAEMKKKRKDDEAPEFVEYDVSVLGDISKISAAGDATIEGTPDWYTSRYAYEPTKLATLARTMGFRGSAPEAVNGRLAMLGLVASLGEEAVNAKPIAQQIADQYLGVALVFALVTSSSLVPLIKGVEIKHADLGPFRAAAERLNGRIAMLAFAYLAGQEVLGSTGSGDTRLAIDVAKDSIAKVAGAVTSLDGKGALFAAGVAVLLGGTTALATFAPFQLLLSGGNDEDDE</sequence>
<name>A0A7S3FS27_9CHLO</name>